<reference evidence="1" key="2">
    <citation type="journal article" date="2015" name="Fish Shellfish Immunol.">
        <title>Early steps in the European eel (Anguilla anguilla)-Vibrio vulnificus interaction in the gills: Role of the RtxA13 toxin.</title>
        <authorList>
            <person name="Callol A."/>
            <person name="Pajuelo D."/>
            <person name="Ebbesson L."/>
            <person name="Teles M."/>
            <person name="MacKenzie S."/>
            <person name="Amaro C."/>
        </authorList>
    </citation>
    <scope>NUCLEOTIDE SEQUENCE</scope>
</reference>
<organism evidence="1">
    <name type="scientific">Anguilla anguilla</name>
    <name type="common">European freshwater eel</name>
    <name type="synonym">Muraena anguilla</name>
    <dbReference type="NCBI Taxonomy" id="7936"/>
    <lineage>
        <taxon>Eukaryota</taxon>
        <taxon>Metazoa</taxon>
        <taxon>Chordata</taxon>
        <taxon>Craniata</taxon>
        <taxon>Vertebrata</taxon>
        <taxon>Euteleostomi</taxon>
        <taxon>Actinopterygii</taxon>
        <taxon>Neopterygii</taxon>
        <taxon>Teleostei</taxon>
        <taxon>Anguilliformes</taxon>
        <taxon>Anguillidae</taxon>
        <taxon>Anguilla</taxon>
    </lineage>
</organism>
<protein>
    <submittedName>
        <fullName evidence="1">Uncharacterized protein</fullName>
    </submittedName>
</protein>
<name>A0A0E9UPS7_ANGAN</name>
<proteinExistence type="predicted"/>
<accession>A0A0E9UPS7</accession>
<evidence type="ECO:0000313" key="1">
    <source>
        <dbReference type="EMBL" id="JAH67864.1"/>
    </source>
</evidence>
<dbReference type="AlphaFoldDB" id="A0A0E9UPS7"/>
<sequence>MKLMENINGETVKKTNRQINITNYFLL</sequence>
<reference evidence="1" key="1">
    <citation type="submission" date="2014-11" db="EMBL/GenBank/DDBJ databases">
        <authorList>
            <person name="Amaro Gonzalez C."/>
        </authorList>
    </citation>
    <scope>NUCLEOTIDE SEQUENCE</scope>
</reference>
<dbReference type="EMBL" id="GBXM01040713">
    <property type="protein sequence ID" value="JAH67864.1"/>
    <property type="molecule type" value="Transcribed_RNA"/>
</dbReference>